<organism evidence="7 8">
    <name type="scientific">Athelia psychrophila</name>
    <dbReference type="NCBI Taxonomy" id="1759441"/>
    <lineage>
        <taxon>Eukaryota</taxon>
        <taxon>Fungi</taxon>
        <taxon>Dikarya</taxon>
        <taxon>Basidiomycota</taxon>
        <taxon>Agaricomycotina</taxon>
        <taxon>Agaricomycetes</taxon>
        <taxon>Agaricomycetidae</taxon>
        <taxon>Atheliales</taxon>
        <taxon>Atheliaceae</taxon>
        <taxon>Athelia</taxon>
    </lineage>
</organism>
<evidence type="ECO:0000256" key="5">
    <source>
        <dbReference type="SAM" id="MobiDB-lite"/>
    </source>
</evidence>
<accession>A0A166RRU2</accession>
<keyword evidence="2" id="KW-0238">DNA-binding</keyword>
<keyword evidence="1" id="KW-0805">Transcription regulation</keyword>
<dbReference type="Gene3D" id="4.10.240.10">
    <property type="entry name" value="Zn(2)-C6 fungal-type DNA-binding domain"/>
    <property type="match status" value="1"/>
</dbReference>
<evidence type="ECO:0000259" key="6">
    <source>
        <dbReference type="PROSITE" id="PS50048"/>
    </source>
</evidence>
<evidence type="ECO:0000256" key="2">
    <source>
        <dbReference type="ARBA" id="ARBA00023125"/>
    </source>
</evidence>
<evidence type="ECO:0000256" key="4">
    <source>
        <dbReference type="ARBA" id="ARBA00023242"/>
    </source>
</evidence>
<evidence type="ECO:0000256" key="3">
    <source>
        <dbReference type="ARBA" id="ARBA00023163"/>
    </source>
</evidence>
<keyword evidence="4" id="KW-0539">Nucleus</keyword>
<evidence type="ECO:0000256" key="1">
    <source>
        <dbReference type="ARBA" id="ARBA00023015"/>
    </source>
</evidence>
<sequence>MTTPFSGMAKHEKVAAAPCTSTPDNLTAKRQRNEAGSSCAECVRMKTRCDREKPHCGGCQKRGIVTRCTYLRDFIRQDADRTNNPSPASQAEQAPSESQASGSKKRKRPADVLQVEAPVPPVDTGPLPRVHPILSCSVPVRAHRNAHQYDPAFADAEATVVLTSSDDISYRVHPFNLRTASTLPQVDAILDEPSKVLGRLLRMISGLGAGKWETLDDVRYVAAAAQKYGMLGPVLDIRCTVLASFLAEQPLKVFLFAARCGWEDEAKLASKHTLQISLHDDQHAPVLDQIPSQYLNRLTRLHRTRRDKFKAHILRDNKCFGIGVCPCCHQAHTQADAPALLNLVNLMVWEMDRQPAGLDLLSGKWKEWPAYHDGNLCLKYPSFRTSQPEGPGYGDQIMEDLKACLGTLPSII</sequence>
<dbReference type="SUPFAM" id="SSF57701">
    <property type="entry name" value="Zn2/Cys6 DNA-binding domain"/>
    <property type="match status" value="1"/>
</dbReference>
<dbReference type="GO" id="GO:0000978">
    <property type="term" value="F:RNA polymerase II cis-regulatory region sequence-specific DNA binding"/>
    <property type="evidence" value="ECO:0007669"/>
    <property type="project" value="TreeGrafter"/>
</dbReference>
<evidence type="ECO:0000313" key="7">
    <source>
        <dbReference type="EMBL" id="KZP28584.1"/>
    </source>
</evidence>
<keyword evidence="8" id="KW-1185">Reference proteome</keyword>
<dbReference type="PROSITE" id="PS50048">
    <property type="entry name" value="ZN2_CY6_FUNGAL_2"/>
    <property type="match status" value="1"/>
</dbReference>
<dbReference type="GO" id="GO:0008270">
    <property type="term" value="F:zinc ion binding"/>
    <property type="evidence" value="ECO:0007669"/>
    <property type="project" value="InterPro"/>
</dbReference>
<dbReference type="PANTHER" id="PTHR31069:SF12">
    <property type="entry name" value="TRANSCRIPTION FACTOR DOMAIN-CONTAINING PROTEIN"/>
    <property type="match status" value="1"/>
</dbReference>
<evidence type="ECO:0000313" key="8">
    <source>
        <dbReference type="Proteomes" id="UP000076532"/>
    </source>
</evidence>
<dbReference type="AlphaFoldDB" id="A0A166RRU2"/>
<dbReference type="PANTHER" id="PTHR31069">
    <property type="entry name" value="OLEATE-ACTIVATED TRANSCRIPTION FACTOR 1-RELATED"/>
    <property type="match status" value="1"/>
</dbReference>
<dbReference type="GO" id="GO:0005634">
    <property type="term" value="C:nucleus"/>
    <property type="evidence" value="ECO:0007669"/>
    <property type="project" value="TreeGrafter"/>
</dbReference>
<dbReference type="OrthoDB" id="2753603at2759"/>
<feature type="domain" description="Zn(2)-C6 fungal-type" evidence="6">
    <location>
        <begin position="38"/>
        <end position="70"/>
    </location>
</feature>
<gene>
    <name evidence="7" type="ORF">FIBSPDRAFT_244361</name>
</gene>
<dbReference type="InterPro" id="IPR050675">
    <property type="entry name" value="OAF3"/>
</dbReference>
<dbReference type="SMART" id="SM00066">
    <property type="entry name" value="GAL4"/>
    <property type="match status" value="1"/>
</dbReference>
<reference evidence="7 8" key="1">
    <citation type="journal article" date="2016" name="Mol. Biol. Evol.">
        <title>Comparative Genomics of Early-Diverging Mushroom-Forming Fungi Provides Insights into the Origins of Lignocellulose Decay Capabilities.</title>
        <authorList>
            <person name="Nagy L.G."/>
            <person name="Riley R."/>
            <person name="Tritt A."/>
            <person name="Adam C."/>
            <person name="Daum C."/>
            <person name="Floudas D."/>
            <person name="Sun H."/>
            <person name="Yadav J.S."/>
            <person name="Pangilinan J."/>
            <person name="Larsson K.H."/>
            <person name="Matsuura K."/>
            <person name="Barry K."/>
            <person name="Labutti K."/>
            <person name="Kuo R."/>
            <person name="Ohm R.A."/>
            <person name="Bhattacharya S.S."/>
            <person name="Shirouzu T."/>
            <person name="Yoshinaga Y."/>
            <person name="Martin F.M."/>
            <person name="Grigoriev I.V."/>
            <person name="Hibbett D.S."/>
        </authorList>
    </citation>
    <scope>NUCLEOTIDE SEQUENCE [LARGE SCALE GENOMIC DNA]</scope>
    <source>
        <strain evidence="7 8">CBS 109695</strain>
    </source>
</reference>
<dbReference type="InterPro" id="IPR001138">
    <property type="entry name" value="Zn2Cys6_DnaBD"/>
</dbReference>
<dbReference type="InterPro" id="IPR036864">
    <property type="entry name" value="Zn2-C6_fun-type_DNA-bd_sf"/>
</dbReference>
<dbReference type="Proteomes" id="UP000076532">
    <property type="component" value="Unassembled WGS sequence"/>
</dbReference>
<feature type="compositionally biased region" description="Polar residues" evidence="5">
    <location>
        <begin position="82"/>
        <end position="102"/>
    </location>
</feature>
<protein>
    <recommendedName>
        <fullName evidence="6">Zn(2)-C6 fungal-type domain-containing protein</fullName>
    </recommendedName>
</protein>
<dbReference type="GO" id="GO:0045944">
    <property type="term" value="P:positive regulation of transcription by RNA polymerase II"/>
    <property type="evidence" value="ECO:0007669"/>
    <property type="project" value="TreeGrafter"/>
</dbReference>
<dbReference type="GO" id="GO:0000981">
    <property type="term" value="F:DNA-binding transcription factor activity, RNA polymerase II-specific"/>
    <property type="evidence" value="ECO:0007669"/>
    <property type="project" value="InterPro"/>
</dbReference>
<feature type="region of interest" description="Disordered" evidence="5">
    <location>
        <begin position="1"/>
        <end position="33"/>
    </location>
</feature>
<dbReference type="EMBL" id="KV417502">
    <property type="protein sequence ID" value="KZP28584.1"/>
    <property type="molecule type" value="Genomic_DNA"/>
</dbReference>
<feature type="region of interest" description="Disordered" evidence="5">
    <location>
        <begin position="79"/>
        <end position="112"/>
    </location>
</feature>
<dbReference type="Pfam" id="PF00172">
    <property type="entry name" value="Zn_clus"/>
    <property type="match status" value="1"/>
</dbReference>
<name>A0A166RRU2_9AGAM</name>
<keyword evidence="3" id="KW-0804">Transcription</keyword>
<proteinExistence type="predicted"/>
<dbReference type="CDD" id="cd00067">
    <property type="entry name" value="GAL4"/>
    <property type="match status" value="1"/>
</dbReference>